<dbReference type="PANTHER" id="PTHR46233:SF3">
    <property type="entry name" value="HYDROXYACYLGLUTATHIONE HYDROLASE GLOC"/>
    <property type="match status" value="1"/>
</dbReference>
<dbReference type="InterPro" id="IPR051453">
    <property type="entry name" value="MBL_Glyoxalase_II"/>
</dbReference>
<organism evidence="6 7">
    <name type="scientific">Roseburia intestinalis</name>
    <dbReference type="NCBI Taxonomy" id="166486"/>
    <lineage>
        <taxon>Bacteria</taxon>
        <taxon>Bacillati</taxon>
        <taxon>Bacillota</taxon>
        <taxon>Clostridia</taxon>
        <taxon>Lachnospirales</taxon>
        <taxon>Lachnospiraceae</taxon>
        <taxon>Roseburia</taxon>
    </lineage>
</organism>
<reference evidence="6 7" key="1">
    <citation type="submission" date="2015-09" db="EMBL/GenBank/DDBJ databases">
        <authorList>
            <consortium name="Pathogen Informatics"/>
        </authorList>
    </citation>
    <scope>NUCLEOTIDE SEQUENCE [LARGE SCALE GENOMIC DNA]</scope>
    <source>
        <strain evidence="6 7">2789STDY5834960</strain>
    </source>
</reference>
<dbReference type="GO" id="GO:0046872">
    <property type="term" value="F:metal ion binding"/>
    <property type="evidence" value="ECO:0007669"/>
    <property type="project" value="UniProtKB-KW"/>
</dbReference>
<dbReference type="Gene3D" id="3.60.15.10">
    <property type="entry name" value="Ribonuclease Z/Hydroxyacylglutathione hydrolase-like"/>
    <property type="match status" value="1"/>
</dbReference>
<comment type="cofactor">
    <cofactor evidence="1">
        <name>Zn(2+)</name>
        <dbReference type="ChEBI" id="CHEBI:29105"/>
    </cofactor>
</comment>
<evidence type="ECO:0000256" key="3">
    <source>
        <dbReference type="ARBA" id="ARBA00022801"/>
    </source>
</evidence>
<dbReference type="SUPFAM" id="SSF56281">
    <property type="entry name" value="Metallo-hydrolase/oxidoreductase"/>
    <property type="match status" value="1"/>
</dbReference>
<dbReference type="GeneID" id="61434382"/>
<protein>
    <submittedName>
        <fullName evidence="6">Hydroxyacylglutathione hydrolase</fullName>
    </submittedName>
</protein>
<dbReference type="STRING" id="166486.ERS852572_03314"/>
<keyword evidence="3 6" id="KW-0378">Hydrolase</keyword>
<evidence type="ECO:0000256" key="1">
    <source>
        <dbReference type="ARBA" id="ARBA00001947"/>
    </source>
</evidence>
<dbReference type="EMBL" id="CYXZ01000032">
    <property type="protein sequence ID" value="CUN29245.1"/>
    <property type="molecule type" value="Genomic_DNA"/>
</dbReference>
<feature type="domain" description="Metallo-beta-lactamase" evidence="5">
    <location>
        <begin position="15"/>
        <end position="193"/>
    </location>
</feature>
<keyword evidence="2" id="KW-0479">Metal-binding</keyword>
<dbReference type="GO" id="GO:0016787">
    <property type="term" value="F:hydrolase activity"/>
    <property type="evidence" value="ECO:0007669"/>
    <property type="project" value="UniProtKB-KW"/>
</dbReference>
<dbReference type="Pfam" id="PF00753">
    <property type="entry name" value="Lactamase_B"/>
    <property type="match status" value="1"/>
</dbReference>
<dbReference type="PANTHER" id="PTHR46233">
    <property type="entry name" value="HYDROXYACYLGLUTATHIONE HYDROLASE GLOC"/>
    <property type="match status" value="1"/>
</dbReference>
<dbReference type="PaxDb" id="166486-ERS852572_03314"/>
<evidence type="ECO:0000256" key="2">
    <source>
        <dbReference type="ARBA" id="ARBA00022723"/>
    </source>
</evidence>
<evidence type="ECO:0000313" key="6">
    <source>
        <dbReference type="EMBL" id="CUN29245.1"/>
    </source>
</evidence>
<dbReference type="OrthoDB" id="9802248at2"/>
<dbReference type="CDD" id="cd06262">
    <property type="entry name" value="metallo-hydrolase-like_MBL-fold"/>
    <property type="match status" value="1"/>
</dbReference>
<evidence type="ECO:0000313" key="7">
    <source>
        <dbReference type="Proteomes" id="UP000095350"/>
    </source>
</evidence>
<dbReference type="SMART" id="SM00849">
    <property type="entry name" value="Lactamase_B"/>
    <property type="match status" value="1"/>
</dbReference>
<evidence type="ECO:0000259" key="5">
    <source>
        <dbReference type="SMART" id="SM00849"/>
    </source>
</evidence>
<sequence length="209" mass="23371">MAPLKVEQYVVGPVQTNCYFAINDDTKEVLVIDPGASADQLAKKIRQEKLIPIAILLTHGHFDHAGGAEELAKHFDIKIYAEEHEKETLDTPSLNLSGWEGVQKTYHADVFLKNEQEIDLAGFHIRVFHTPGHTVGGCCYYFPYQNVVFSGDTLFCTSVGRTDFPKGSAAQIIRSIKEKLLPLPDETTVYTGHNDITTIGTERMYNPYL</sequence>
<proteinExistence type="predicted"/>
<dbReference type="InterPro" id="IPR001279">
    <property type="entry name" value="Metallo-B-lactamas"/>
</dbReference>
<dbReference type="Proteomes" id="UP000095350">
    <property type="component" value="Unassembled WGS sequence"/>
</dbReference>
<gene>
    <name evidence="6" type="ORF">ERS852572_03314</name>
</gene>
<evidence type="ECO:0000256" key="4">
    <source>
        <dbReference type="ARBA" id="ARBA00022833"/>
    </source>
</evidence>
<dbReference type="AlphaFoldDB" id="A0A173VSX7"/>
<keyword evidence="4" id="KW-0862">Zinc</keyword>
<dbReference type="RefSeq" id="WP_006855803.1">
    <property type="nucleotide sequence ID" value="NZ_CABIYH010000032.1"/>
</dbReference>
<accession>A0A173VSX7</accession>
<name>A0A173VSX7_9FIRM</name>
<dbReference type="InterPro" id="IPR036866">
    <property type="entry name" value="RibonucZ/Hydroxyglut_hydro"/>
</dbReference>